<dbReference type="Pfam" id="PF00725">
    <property type="entry name" value="3HCDH"/>
    <property type="match status" value="1"/>
</dbReference>
<accession>A0A433QX92</accession>
<keyword evidence="17" id="KW-1185">Reference proteome</keyword>
<sequence>MSSILLKPGFAAARLARPTTLLRPLLASHFSTTPSAQREIQSVIVVGAGLMGAGIAQVAAQAQLNVTMVDLSPDQLQKGRDIIAASVRRVAKKKFPDDEGKQSEYVDRTWSFIETGTKAEAVVAGADLVVEAIVENIDTKQKLFMSLDAAAPKHTIFTSNTSSLPIAEIAKVTSEDRQARFAGLHFFNPVPAMKLVEIVKTDKVDTETYQSLVDVTNRIGKTSVACKDTPGFIVNRLLVPYMMESLRIVERGEASLEDIDVAMKLGAGFPMGPIELSDVSKVCLPVNFVGLDTLKSIVEGWAREGKVEPAFVKPVKQLTDLVAKGHFGRKTGKGFYEYVGPNGARVGAAKK</sequence>
<feature type="binding site" evidence="12">
    <location>
        <position position="330"/>
    </location>
    <ligand>
        <name>NAD(+)</name>
        <dbReference type="ChEBI" id="CHEBI:57540"/>
    </ligand>
</feature>
<feature type="binding site" evidence="12">
    <location>
        <position position="140"/>
    </location>
    <ligand>
        <name>NAD(+)</name>
        <dbReference type="ChEBI" id="CHEBI:57540"/>
    </ligand>
</feature>
<dbReference type="PIRSF" id="PIRSF000105">
    <property type="entry name" value="HCDH"/>
    <property type="match status" value="1"/>
</dbReference>
<feature type="site" description="Important for catalytic activity" evidence="11">
    <location>
        <position position="185"/>
    </location>
</feature>
<dbReference type="Gene3D" id="1.10.1040.10">
    <property type="entry name" value="N-(1-d-carboxylethyl)-l-norvaline Dehydrogenase, domain 2"/>
    <property type="match status" value="1"/>
</dbReference>
<evidence type="ECO:0000256" key="1">
    <source>
        <dbReference type="ARBA" id="ARBA00004305"/>
    </source>
</evidence>
<dbReference type="GO" id="GO:0070403">
    <property type="term" value="F:NAD+ binding"/>
    <property type="evidence" value="ECO:0007669"/>
    <property type="project" value="InterPro"/>
</dbReference>
<dbReference type="EMBL" id="RBNJ01000557">
    <property type="protein sequence ID" value="RUS34365.1"/>
    <property type="molecule type" value="Genomic_DNA"/>
</dbReference>
<evidence type="ECO:0000256" key="12">
    <source>
        <dbReference type="PIRSR" id="PIRSR000105-2"/>
    </source>
</evidence>
<evidence type="ECO:0000259" key="15">
    <source>
        <dbReference type="Pfam" id="PF02737"/>
    </source>
</evidence>
<feature type="binding site" evidence="12">
    <location>
        <position position="70"/>
    </location>
    <ligand>
        <name>NAD(+)</name>
        <dbReference type="ChEBI" id="CHEBI:57540"/>
    </ligand>
</feature>
<feature type="domain" description="3-hydroxyacyl-CoA dehydrogenase C-terminal" evidence="14">
    <location>
        <begin position="231"/>
        <end position="338"/>
    </location>
</feature>
<keyword evidence="7 12" id="KW-0520">NAD</keyword>
<comment type="similarity">
    <text evidence="3">Belongs to the 3-hydroxyacyl-CoA dehydrogenase family.</text>
</comment>
<dbReference type="AlphaFoldDB" id="A0A433QX92"/>
<evidence type="ECO:0000256" key="7">
    <source>
        <dbReference type="ARBA" id="ARBA00023027"/>
    </source>
</evidence>
<keyword evidence="8" id="KW-0443">Lipid metabolism</keyword>
<dbReference type="PANTHER" id="PTHR43561:SF3">
    <property type="entry name" value="HYDROXYACYL-COENZYME A DEHYDROGENASE, MITOCHONDRIAL"/>
    <property type="match status" value="1"/>
</dbReference>
<keyword evidence="5" id="KW-0276">Fatty acid metabolism</keyword>
<evidence type="ECO:0000256" key="6">
    <source>
        <dbReference type="ARBA" id="ARBA00023002"/>
    </source>
</evidence>
<evidence type="ECO:0000256" key="8">
    <source>
        <dbReference type="ARBA" id="ARBA00023098"/>
    </source>
</evidence>
<dbReference type="InterPro" id="IPR022694">
    <property type="entry name" value="3-OHacyl-CoA_DH"/>
</dbReference>
<dbReference type="InterPro" id="IPR008927">
    <property type="entry name" value="6-PGluconate_DH-like_C_sf"/>
</dbReference>
<proteinExistence type="inferred from homology"/>
<dbReference type="Pfam" id="PF02737">
    <property type="entry name" value="3HCDH_N"/>
    <property type="match status" value="1"/>
</dbReference>
<feature type="binding site" evidence="12">
    <location>
        <begin position="47"/>
        <end position="52"/>
    </location>
    <ligand>
        <name>NAD(+)</name>
        <dbReference type="ChEBI" id="CHEBI:57540"/>
    </ligand>
</feature>
<evidence type="ECO:0000313" key="16">
    <source>
        <dbReference type="EMBL" id="RUS34365.1"/>
    </source>
</evidence>
<feature type="domain" description="3-hydroxyacyl-CoA dehydrogenase NAD binding" evidence="15">
    <location>
        <begin position="43"/>
        <end position="229"/>
    </location>
</feature>
<comment type="catalytic activity">
    <reaction evidence="10">
        <text>a (3S)-3-hydroxyacyl-CoA + NAD(+) = a 3-oxoacyl-CoA + NADH + H(+)</text>
        <dbReference type="Rhea" id="RHEA:22432"/>
        <dbReference type="ChEBI" id="CHEBI:15378"/>
        <dbReference type="ChEBI" id="CHEBI:57318"/>
        <dbReference type="ChEBI" id="CHEBI:57540"/>
        <dbReference type="ChEBI" id="CHEBI:57945"/>
        <dbReference type="ChEBI" id="CHEBI:90726"/>
        <dbReference type="EC" id="1.1.1.35"/>
    </reaction>
</comment>
<dbReference type="GO" id="GO:0003857">
    <property type="term" value="F:(3S)-3-hydroxyacyl-CoA dehydrogenase (NAD+) activity"/>
    <property type="evidence" value="ECO:0007669"/>
    <property type="project" value="UniProtKB-EC"/>
</dbReference>
<dbReference type="FunFam" id="3.40.50.720:FF:000258">
    <property type="entry name" value="Hydroxyacyl-coenzyme A dehydrogenase, mitochondrial"/>
    <property type="match status" value="1"/>
</dbReference>
<gene>
    <name evidence="16" type="ORF">BC938DRAFT_481005</name>
</gene>
<evidence type="ECO:0000259" key="14">
    <source>
        <dbReference type="Pfam" id="PF00725"/>
    </source>
</evidence>
<evidence type="ECO:0000256" key="13">
    <source>
        <dbReference type="PIRSR" id="PIRSR000105-3"/>
    </source>
</evidence>
<dbReference type="EC" id="1.1.1.35" evidence="4"/>
<dbReference type="InterPro" id="IPR052242">
    <property type="entry name" value="Mito_3-hydroxyacyl-CoA_DH"/>
</dbReference>
<feature type="binding site" evidence="13">
    <location>
        <position position="162"/>
    </location>
    <ligand>
        <name>CoA</name>
        <dbReference type="ChEBI" id="CHEBI:57287"/>
    </ligand>
</feature>
<dbReference type="InterPro" id="IPR006176">
    <property type="entry name" value="3-OHacyl-CoA_DH_NAD-bd"/>
</dbReference>
<comment type="subcellular location">
    <subcellularLocation>
        <location evidence="1">Mitochondrion matrix</location>
    </subcellularLocation>
</comment>
<protein>
    <recommendedName>
        <fullName evidence="4">3-hydroxyacyl-CoA dehydrogenase</fullName>
        <ecNumber evidence="4">1.1.1.35</ecNumber>
    </recommendedName>
</protein>
<dbReference type="SUPFAM" id="SSF51735">
    <property type="entry name" value="NAD(P)-binding Rossmann-fold domains"/>
    <property type="match status" value="1"/>
</dbReference>
<dbReference type="InterPro" id="IPR006180">
    <property type="entry name" value="3-OHacyl-CoA_DH_CS"/>
</dbReference>
<feature type="binding site" evidence="12">
    <location>
        <position position="188"/>
    </location>
    <ligand>
        <name>NAD(+)</name>
        <dbReference type="ChEBI" id="CHEBI:57540"/>
    </ligand>
</feature>
<keyword evidence="6" id="KW-0560">Oxidoreductase</keyword>
<evidence type="ECO:0000256" key="11">
    <source>
        <dbReference type="PIRSR" id="PIRSR000105-1"/>
    </source>
</evidence>
<dbReference type="InterPro" id="IPR013328">
    <property type="entry name" value="6PGD_dom2"/>
</dbReference>
<dbReference type="PANTHER" id="PTHR43561">
    <property type="match status" value="1"/>
</dbReference>
<keyword evidence="9" id="KW-0496">Mitochondrion</keyword>
<comment type="pathway">
    <text evidence="2">Lipid metabolism; fatty acid beta-oxidation.</text>
</comment>
<evidence type="ECO:0000256" key="2">
    <source>
        <dbReference type="ARBA" id="ARBA00005005"/>
    </source>
</evidence>
<evidence type="ECO:0000256" key="4">
    <source>
        <dbReference type="ARBA" id="ARBA00013000"/>
    </source>
</evidence>
<evidence type="ECO:0000256" key="3">
    <source>
        <dbReference type="ARBA" id="ARBA00009463"/>
    </source>
</evidence>
<feature type="binding site" evidence="12">
    <location>
        <position position="135"/>
    </location>
    <ligand>
        <name>NAD(+)</name>
        <dbReference type="ChEBI" id="CHEBI:57540"/>
    </ligand>
</feature>
<evidence type="ECO:0000256" key="5">
    <source>
        <dbReference type="ARBA" id="ARBA00022832"/>
    </source>
</evidence>
<dbReference type="PROSITE" id="PS00067">
    <property type="entry name" value="3HCDH"/>
    <property type="match status" value="1"/>
</dbReference>
<dbReference type="GO" id="GO:0006635">
    <property type="term" value="P:fatty acid beta-oxidation"/>
    <property type="evidence" value="ECO:0007669"/>
    <property type="project" value="TreeGrafter"/>
</dbReference>
<feature type="binding site" evidence="13">
    <location>
        <position position="93"/>
    </location>
    <ligand>
        <name>CoA</name>
        <dbReference type="ChEBI" id="CHEBI:57287"/>
    </ligand>
</feature>
<evidence type="ECO:0000256" key="9">
    <source>
        <dbReference type="ARBA" id="ARBA00023128"/>
    </source>
</evidence>
<feature type="binding site" evidence="12">
    <location>
        <position position="162"/>
    </location>
    <ligand>
        <name>NAD(+)</name>
        <dbReference type="ChEBI" id="CHEBI:57540"/>
    </ligand>
</feature>
<dbReference type="SUPFAM" id="SSF48179">
    <property type="entry name" value="6-phosphogluconate dehydrogenase C-terminal domain-like"/>
    <property type="match status" value="1"/>
</dbReference>
<evidence type="ECO:0000256" key="10">
    <source>
        <dbReference type="ARBA" id="ARBA00049556"/>
    </source>
</evidence>
<dbReference type="InterPro" id="IPR036291">
    <property type="entry name" value="NAD(P)-bd_dom_sf"/>
</dbReference>
<feature type="binding site" evidence="13">
    <location>
        <position position="86"/>
    </location>
    <ligand>
        <name>CoA</name>
        <dbReference type="ChEBI" id="CHEBI:57287"/>
    </ligand>
</feature>
<dbReference type="GO" id="GO:0005759">
    <property type="term" value="C:mitochondrial matrix"/>
    <property type="evidence" value="ECO:0007669"/>
    <property type="project" value="UniProtKB-SubCell"/>
</dbReference>
<dbReference type="Gene3D" id="3.40.50.720">
    <property type="entry name" value="NAD(P)-binding Rossmann-like Domain"/>
    <property type="match status" value="1"/>
</dbReference>
<name>A0A433QX92_9FUNG</name>
<dbReference type="InterPro" id="IPR006108">
    <property type="entry name" value="3HC_DH_C"/>
</dbReference>
<reference evidence="16 17" key="1">
    <citation type="journal article" date="2018" name="New Phytol.">
        <title>Phylogenomics of Endogonaceae and evolution of mycorrhizas within Mucoromycota.</title>
        <authorList>
            <person name="Chang Y."/>
            <person name="Desiro A."/>
            <person name="Na H."/>
            <person name="Sandor L."/>
            <person name="Lipzen A."/>
            <person name="Clum A."/>
            <person name="Barry K."/>
            <person name="Grigoriev I.V."/>
            <person name="Martin F.M."/>
            <person name="Stajich J.E."/>
            <person name="Smith M.E."/>
            <person name="Bonito G."/>
            <person name="Spatafora J.W."/>
        </authorList>
    </citation>
    <scope>NUCLEOTIDE SEQUENCE [LARGE SCALE GENOMIC DNA]</scope>
    <source>
        <strain evidence="16 17">AD002</strain>
    </source>
</reference>
<comment type="caution">
    <text evidence="16">The sequence shown here is derived from an EMBL/GenBank/DDBJ whole genome shotgun (WGS) entry which is preliminary data.</text>
</comment>
<evidence type="ECO:0000313" key="17">
    <source>
        <dbReference type="Proteomes" id="UP000274822"/>
    </source>
</evidence>
<dbReference type="Proteomes" id="UP000274822">
    <property type="component" value="Unassembled WGS sequence"/>
</dbReference>
<organism evidence="16 17">
    <name type="scientific">Jimgerdemannia flammicorona</name>
    <dbReference type="NCBI Taxonomy" id="994334"/>
    <lineage>
        <taxon>Eukaryota</taxon>
        <taxon>Fungi</taxon>
        <taxon>Fungi incertae sedis</taxon>
        <taxon>Mucoromycota</taxon>
        <taxon>Mucoromycotina</taxon>
        <taxon>Endogonomycetes</taxon>
        <taxon>Endogonales</taxon>
        <taxon>Endogonaceae</taxon>
        <taxon>Jimgerdemannia</taxon>
    </lineage>
</organism>